<evidence type="ECO:0000256" key="1">
    <source>
        <dbReference type="ARBA" id="ARBA00009013"/>
    </source>
</evidence>
<dbReference type="InterPro" id="IPR003658">
    <property type="entry name" value="Anti-sigma_ant"/>
</dbReference>
<dbReference type="Proteomes" id="UP000295578">
    <property type="component" value="Unassembled WGS sequence"/>
</dbReference>
<dbReference type="NCBIfam" id="TIGR00377">
    <property type="entry name" value="ant_ant_sig"/>
    <property type="match status" value="1"/>
</dbReference>
<dbReference type="PANTHER" id="PTHR33495:SF2">
    <property type="entry name" value="ANTI-SIGMA FACTOR ANTAGONIST TM_1081-RELATED"/>
    <property type="match status" value="1"/>
</dbReference>
<gene>
    <name evidence="5" type="ORF">E1293_17360</name>
</gene>
<dbReference type="CDD" id="cd07043">
    <property type="entry name" value="STAS_anti-anti-sigma_factors"/>
    <property type="match status" value="1"/>
</dbReference>
<evidence type="ECO:0000259" key="4">
    <source>
        <dbReference type="PROSITE" id="PS50801"/>
    </source>
</evidence>
<dbReference type="Gene3D" id="3.30.750.24">
    <property type="entry name" value="STAS domain"/>
    <property type="match status" value="1"/>
</dbReference>
<reference evidence="5 6" key="1">
    <citation type="submission" date="2019-03" db="EMBL/GenBank/DDBJ databases">
        <title>Draft genome sequences of novel Actinobacteria.</title>
        <authorList>
            <person name="Sahin N."/>
            <person name="Ay H."/>
            <person name="Saygin H."/>
        </authorList>
    </citation>
    <scope>NUCLEOTIDE SEQUENCE [LARGE SCALE GENOMIC DNA]</scope>
    <source>
        <strain evidence="5 6">DSM 45941</strain>
    </source>
</reference>
<dbReference type="InterPro" id="IPR002645">
    <property type="entry name" value="STAS_dom"/>
</dbReference>
<dbReference type="Pfam" id="PF01740">
    <property type="entry name" value="STAS"/>
    <property type="match status" value="1"/>
</dbReference>
<dbReference type="GO" id="GO:0043856">
    <property type="term" value="F:anti-sigma factor antagonist activity"/>
    <property type="evidence" value="ECO:0007669"/>
    <property type="project" value="InterPro"/>
</dbReference>
<comment type="similarity">
    <text evidence="1 2">Belongs to the anti-sigma-factor antagonist family.</text>
</comment>
<evidence type="ECO:0000313" key="5">
    <source>
        <dbReference type="EMBL" id="TDD82097.1"/>
    </source>
</evidence>
<keyword evidence="6" id="KW-1185">Reference proteome</keyword>
<dbReference type="PROSITE" id="PS50801">
    <property type="entry name" value="STAS"/>
    <property type="match status" value="1"/>
</dbReference>
<evidence type="ECO:0000256" key="2">
    <source>
        <dbReference type="RuleBase" id="RU003749"/>
    </source>
</evidence>
<evidence type="ECO:0000313" key="6">
    <source>
        <dbReference type="Proteomes" id="UP000295578"/>
    </source>
</evidence>
<dbReference type="InterPro" id="IPR036513">
    <property type="entry name" value="STAS_dom_sf"/>
</dbReference>
<feature type="compositionally biased region" description="Polar residues" evidence="3">
    <location>
        <begin position="10"/>
        <end position="26"/>
    </location>
</feature>
<proteinExistence type="inferred from homology"/>
<sequence>MVRQPGGTHLGSSPTQRIGAITSDSTLRPVSITHTPLRAGLAGGRSSAIVVGRKVSPGRVPAGAAHTRGEPPVPPLEVTTRPDGGRAVLRLCGELDIACSDDLRRHLNEARREHGDHLVLDMTDLEFMDSHGLSVIVAYYKSATAAGGSLVLAGPRPIVRRALEITGLHRRIPVTGTLEEALAAEPDPA</sequence>
<feature type="domain" description="STAS" evidence="4">
    <location>
        <begin position="76"/>
        <end position="185"/>
    </location>
</feature>
<protein>
    <recommendedName>
        <fullName evidence="2">Anti-sigma factor antagonist</fullName>
    </recommendedName>
</protein>
<comment type="caution">
    <text evidence="5">The sequence shown here is derived from an EMBL/GenBank/DDBJ whole genome shotgun (WGS) entry which is preliminary data.</text>
</comment>
<accession>A0A4V2YVN4</accession>
<dbReference type="AlphaFoldDB" id="A0A4V2YVN4"/>
<feature type="region of interest" description="Disordered" evidence="3">
    <location>
        <begin position="1"/>
        <end position="26"/>
    </location>
</feature>
<name>A0A4V2YVN4_9ACTN</name>
<evidence type="ECO:0000256" key="3">
    <source>
        <dbReference type="SAM" id="MobiDB-lite"/>
    </source>
</evidence>
<dbReference type="EMBL" id="SMKY01000069">
    <property type="protein sequence ID" value="TDD82097.1"/>
    <property type="molecule type" value="Genomic_DNA"/>
</dbReference>
<organism evidence="5 6">
    <name type="scientific">Actinomadura darangshiensis</name>
    <dbReference type="NCBI Taxonomy" id="705336"/>
    <lineage>
        <taxon>Bacteria</taxon>
        <taxon>Bacillati</taxon>
        <taxon>Actinomycetota</taxon>
        <taxon>Actinomycetes</taxon>
        <taxon>Streptosporangiales</taxon>
        <taxon>Thermomonosporaceae</taxon>
        <taxon>Actinomadura</taxon>
    </lineage>
</organism>
<dbReference type="SUPFAM" id="SSF52091">
    <property type="entry name" value="SpoIIaa-like"/>
    <property type="match status" value="1"/>
</dbReference>
<dbReference type="PANTHER" id="PTHR33495">
    <property type="entry name" value="ANTI-SIGMA FACTOR ANTAGONIST TM_1081-RELATED-RELATED"/>
    <property type="match status" value="1"/>
</dbReference>
<dbReference type="OrthoDB" id="3577449at2"/>